<keyword evidence="2" id="KW-1185">Reference proteome</keyword>
<dbReference type="Gene3D" id="1.10.3230.30">
    <property type="entry name" value="Phage gp6-like head-tail connector protein"/>
    <property type="match status" value="1"/>
</dbReference>
<evidence type="ECO:0000313" key="2">
    <source>
        <dbReference type="Proteomes" id="UP000268436"/>
    </source>
</evidence>
<reference evidence="1 2" key="1">
    <citation type="submission" date="2018-12" db="EMBL/GenBank/DDBJ databases">
        <title>Persistence of Moraxella catarrhalis in Chronic Obstructive Pulmonary Disease and Regulation of the Hag/MID Adhesin.</title>
        <authorList>
            <person name="Murphy T."/>
            <person name="Zhao X."/>
            <person name="Vyas G."/>
            <person name="Aluvathingal J."/>
            <person name="Nadendla S."/>
            <person name="Tallon L."/>
            <person name="Tettelin H."/>
        </authorList>
    </citation>
    <scope>NUCLEOTIDE SEQUENCE [LARGE SCALE GENOMIC DNA]</scope>
    <source>
        <strain evidence="1 2">173P27B1</strain>
    </source>
</reference>
<evidence type="ECO:0000313" key="1">
    <source>
        <dbReference type="EMBL" id="RUO17432.1"/>
    </source>
</evidence>
<organism evidence="1 2">
    <name type="scientific">Moraxella catarrhalis</name>
    <name type="common">Branhamella catarrhalis</name>
    <dbReference type="NCBI Taxonomy" id="480"/>
    <lineage>
        <taxon>Bacteria</taxon>
        <taxon>Pseudomonadati</taxon>
        <taxon>Pseudomonadota</taxon>
        <taxon>Gammaproteobacteria</taxon>
        <taxon>Moraxellales</taxon>
        <taxon>Moraxellaceae</taxon>
        <taxon>Moraxella</taxon>
    </lineage>
</organism>
<name>A0ABY0BLJ9_MORCA</name>
<dbReference type="CDD" id="cd08054">
    <property type="entry name" value="gp6"/>
    <property type="match status" value="1"/>
</dbReference>
<dbReference type="Proteomes" id="UP000268436">
    <property type="component" value="Unassembled WGS sequence"/>
</dbReference>
<dbReference type="NCBIfam" id="TIGR01560">
    <property type="entry name" value="put_DNA_pack"/>
    <property type="match status" value="1"/>
</dbReference>
<dbReference type="Pfam" id="PF05135">
    <property type="entry name" value="Phage_connect_1"/>
    <property type="match status" value="1"/>
</dbReference>
<sequence length="87" mass="9999">MVKHQCRIDHDDEDDLLMRYLNAALIHASNYIDGLLDESNLAVQQAVLLLVGHWYDNREAVNNDYQTPQSIPFGFEALLQPYRNLGV</sequence>
<proteinExistence type="predicted"/>
<gene>
    <name evidence="1" type="ORF">EJK54_1928</name>
</gene>
<comment type="caution">
    <text evidence="1">The sequence shown here is derived from an EMBL/GenBank/DDBJ whole genome shotgun (WGS) entry which is preliminary data.</text>
</comment>
<dbReference type="EMBL" id="RYER01000004">
    <property type="protein sequence ID" value="RUO17432.1"/>
    <property type="molecule type" value="Genomic_DNA"/>
</dbReference>
<accession>A0ABY0BLJ9</accession>
<dbReference type="InterPro" id="IPR006450">
    <property type="entry name" value="Phage_HK97_gp6-like"/>
</dbReference>
<protein>
    <submittedName>
        <fullName evidence="1">Phage gp6-like head-tail connector family protein</fullName>
    </submittedName>
</protein>
<dbReference type="InterPro" id="IPR021146">
    <property type="entry name" value="Phage_gp6-like_head-tail"/>
</dbReference>